<evidence type="ECO:0000313" key="1">
    <source>
        <dbReference type="EMBL" id="XCI77922.1"/>
    </source>
</evidence>
<accession>A0AAU8HZ55</accession>
<sequence length="72" mass="8601">MLASIWLACERCLTRFSGAPIFKFPRVPNINENHSHYYYHSITYDTFGQRLTVFHAHHDKLTINPYKSMVWQ</sequence>
<protein>
    <submittedName>
        <fullName evidence="1">Uncharacterized protein</fullName>
    </submittedName>
</protein>
<dbReference type="EMBL" id="PP895363">
    <property type="protein sequence ID" value="XCI77922.1"/>
    <property type="molecule type" value="Genomic_DNA"/>
</dbReference>
<proteinExistence type="predicted"/>
<name>A0AAU8HZ55_9CAUD</name>
<organism evidence="1">
    <name type="scientific">Klebsiella phage FKP3</name>
    <dbReference type="NCBI Taxonomy" id="3231233"/>
    <lineage>
        <taxon>Viruses</taxon>
        <taxon>Duplodnaviria</taxon>
        <taxon>Heunggongvirae</taxon>
        <taxon>Uroviricota</taxon>
        <taxon>Caudoviricetes</taxon>
        <taxon>Stephanstirmvirinae</taxon>
        <taxon>Justusliebigvirus</taxon>
    </lineage>
</organism>
<reference evidence="1" key="1">
    <citation type="submission" date="2024-06" db="EMBL/GenBank/DDBJ databases">
        <title>High activity and specificity of bacteriophage cocktails against carbapenem-resistant Klebsiella pneumoniae belonging to high-risk clones CG258 and ST307.</title>
        <authorList>
            <person name="Jimenez Quiceno J."/>
            <person name="Salazar Ospina L."/>
            <person name="Tellez Carrasquilla S."/>
        </authorList>
    </citation>
    <scope>NUCLEOTIDE SEQUENCE</scope>
</reference>